<keyword evidence="5" id="KW-1185">Reference proteome</keyword>
<evidence type="ECO:0000256" key="1">
    <source>
        <dbReference type="ARBA" id="ARBA00008898"/>
    </source>
</evidence>
<dbReference type="GO" id="GO:0010181">
    <property type="term" value="F:FMN binding"/>
    <property type="evidence" value="ECO:0007669"/>
    <property type="project" value="InterPro"/>
</dbReference>
<dbReference type="RefSeq" id="WP_009451307.1">
    <property type="nucleotide sequence ID" value="NZ_AMSI01000010.1"/>
</dbReference>
<dbReference type="Gene3D" id="1.10.10.10">
    <property type="entry name" value="Winged helix-like DNA-binding domain superfamily/Winged helix DNA-binding domain"/>
    <property type="match status" value="1"/>
</dbReference>
<dbReference type="Pfam" id="PF01613">
    <property type="entry name" value="Flavin_Reduct"/>
    <property type="match status" value="1"/>
</dbReference>
<comment type="similarity">
    <text evidence="1">Belongs to the non-flavoprotein flavin reductase family.</text>
</comment>
<dbReference type="InterPro" id="IPR036388">
    <property type="entry name" value="WH-like_DNA-bd_sf"/>
</dbReference>
<dbReference type="GO" id="GO:0042602">
    <property type="term" value="F:riboflavin reductase (NADPH) activity"/>
    <property type="evidence" value="ECO:0007669"/>
    <property type="project" value="TreeGrafter"/>
</dbReference>
<protein>
    <recommendedName>
        <fullName evidence="3">Flavin reductase like domain-containing protein</fullName>
    </recommendedName>
</protein>
<feature type="domain" description="Flavin reductase like" evidence="3">
    <location>
        <begin position="26"/>
        <end position="168"/>
    </location>
</feature>
<comment type="caution">
    <text evidence="4">The sequence shown here is derived from an EMBL/GenBank/DDBJ whole genome shotgun (WGS) entry which is preliminary data.</text>
</comment>
<reference evidence="4 5" key="1">
    <citation type="journal article" date="2012" name="J. Bacteriol.">
        <title>Genome Sequence of Nitratireductor indicus Type Strain C115.</title>
        <authorList>
            <person name="Lai Q."/>
            <person name="Li G."/>
            <person name="Yu Z."/>
            <person name="Shao Z."/>
        </authorList>
    </citation>
    <scope>NUCLEOTIDE SEQUENCE [LARGE SCALE GENOMIC DNA]</scope>
    <source>
        <strain evidence="4 5">C115</strain>
    </source>
</reference>
<dbReference type="STRING" id="721133.SAMN05216176_110187"/>
<dbReference type="InterPro" id="IPR036390">
    <property type="entry name" value="WH_DNA-bd_sf"/>
</dbReference>
<dbReference type="Gene3D" id="2.30.110.10">
    <property type="entry name" value="Electron Transport, Fmn-binding Protein, Chain A"/>
    <property type="match status" value="1"/>
</dbReference>
<dbReference type="eggNOG" id="COG1853">
    <property type="taxonomic scope" value="Bacteria"/>
</dbReference>
<dbReference type="SUPFAM" id="SSF46785">
    <property type="entry name" value="Winged helix' DNA-binding domain"/>
    <property type="match status" value="1"/>
</dbReference>
<keyword evidence="2" id="KW-0560">Oxidoreductase</keyword>
<dbReference type="Proteomes" id="UP000007374">
    <property type="component" value="Unassembled WGS sequence"/>
</dbReference>
<dbReference type="InterPro" id="IPR050268">
    <property type="entry name" value="NADH-dep_flavin_reductase"/>
</dbReference>
<accession>K2PKN5</accession>
<gene>
    <name evidence="4" type="ORF">NA8A_15626</name>
</gene>
<dbReference type="OrthoDB" id="9792858at2"/>
<dbReference type="PATRIC" id="fig|1231190.3.peg.3236"/>
<dbReference type="InterPro" id="IPR012349">
    <property type="entry name" value="Split_barrel_FMN-bd"/>
</dbReference>
<dbReference type="PANTHER" id="PTHR30466">
    <property type="entry name" value="FLAVIN REDUCTASE"/>
    <property type="match status" value="1"/>
</dbReference>
<dbReference type="EMBL" id="AMSI01000010">
    <property type="protein sequence ID" value="EKF41652.1"/>
    <property type="molecule type" value="Genomic_DNA"/>
</dbReference>
<dbReference type="SUPFAM" id="SSF50475">
    <property type="entry name" value="FMN-binding split barrel"/>
    <property type="match status" value="1"/>
</dbReference>
<dbReference type="AlphaFoldDB" id="K2PKN5"/>
<evidence type="ECO:0000259" key="3">
    <source>
        <dbReference type="SMART" id="SM00903"/>
    </source>
</evidence>
<evidence type="ECO:0000313" key="5">
    <source>
        <dbReference type="Proteomes" id="UP000007374"/>
    </source>
</evidence>
<dbReference type="SMART" id="SM00903">
    <property type="entry name" value="Flavin_Reduct"/>
    <property type="match status" value="1"/>
</dbReference>
<evidence type="ECO:0000256" key="2">
    <source>
        <dbReference type="ARBA" id="ARBA00023002"/>
    </source>
</evidence>
<proteinExistence type="inferred from homology"/>
<evidence type="ECO:0000313" key="4">
    <source>
        <dbReference type="EMBL" id="EKF41652.1"/>
    </source>
</evidence>
<dbReference type="InterPro" id="IPR002563">
    <property type="entry name" value="Flavin_Rdtase-like_dom"/>
</dbReference>
<dbReference type="PANTHER" id="PTHR30466:SF11">
    <property type="entry name" value="FLAVIN-DEPENDENT MONOOXYGENASE, REDUCTASE SUBUNIT HSAB"/>
    <property type="match status" value="1"/>
</dbReference>
<organism evidence="4 5">
    <name type="scientific">Nitratireductor indicus C115</name>
    <dbReference type="NCBI Taxonomy" id="1231190"/>
    <lineage>
        <taxon>Bacteria</taxon>
        <taxon>Pseudomonadati</taxon>
        <taxon>Pseudomonadota</taxon>
        <taxon>Alphaproteobacteria</taxon>
        <taxon>Hyphomicrobiales</taxon>
        <taxon>Phyllobacteriaceae</taxon>
        <taxon>Nitratireductor</taxon>
    </lineage>
</organism>
<name>K2PKN5_9HYPH</name>
<sequence length="332" mass="35833">MTRQEKPEILEQGDPAEDAKAFRRTLGQFATGVTAITTATPDGPVGVTANSFSSLSLDPPLVLWSIARTSRSFGAFSEAAHFAISILGENQIDVSQKLSSSSDDKFNGLEWSPGKGGSPVIAGALATLECATETVHDGGDHIILVGRVLHHQRFAGKPLLYAQGQYGVVDEHPAFRTLANAAAPVGDTGPALAEQPLTTLLYLAHHYSSAAFDQHRREENISLAQSRILSELRRRPHLSRTALIGRVYLTEEKVNEALERLAQRAHIETDAQGLVSLTESGHAVAASIRRRVTAYEAEQFAGIPEDKLAITRDVLIRFINGLAHPNETDHAA</sequence>